<dbReference type="AlphaFoldDB" id="A0ABD3HK77"/>
<organism evidence="1 2">
    <name type="scientific">Riccia sorocarpa</name>
    <dbReference type="NCBI Taxonomy" id="122646"/>
    <lineage>
        <taxon>Eukaryota</taxon>
        <taxon>Viridiplantae</taxon>
        <taxon>Streptophyta</taxon>
        <taxon>Embryophyta</taxon>
        <taxon>Marchantiophyta</taxon>
        <taxon>Marchantiopsida</taxon>
        <taxon>Marchantiidae</taxon>
        <taxon>Marchantiales</taxon>
        <taxon>Ricciaceae</taxon>
        <taxon>Riccia</taxon>
    </lineage>
</organism>
<dbReference type="Proteomes" id="UP001633002">
    <property type="component" value="Unassembled WGS sequence"/>
</dbReference>
<gene>
    <name evidence="1" type="ORF">R1sor_004351</name>
</gene>
<accession>A0ABD3HK77</accession>
<protein>
    <submittedName>
        <fullName evidence="1">Uncharacterized protein</fullName>
    </submittedName>
</protein>
<dbReference type="EMBL" id="JBJQOH010000003">
    <property type="protein sequence ID" value="KAL3690700.1"/>
    <property type="molecule type" value="Genomic_DNA"/>
</dbReference>
<evidence type="ECO:0000313" key="2">
    <source>
        <dbReference type="Proteomes" id="UP001633002"/>
    </source>
</evidence>
<evidence type="ECO:0000313" key="1">
    <source>
        <dbReference type="EMBL" id="KAL3690700.1"/>
    </source>
</evidence>
<proteinExistence type="predicted"/>
<sequence>MESQIDLSRLDRVYLMKGAEWVHHIKHLEHHHARRGSNHVPVSMTAVLNMTQPRRDSYFKMDVHALYDLEVRRKVQEAWANEPDIVRDDRRRWARGWCRVKTILRSVRDLRELERKEEDPLEEEMTWGENIEALEGEEEEVITDRDEILEEIHDFYQTLYKTEQESPEAVAAREEVMGLIQNHLTPDESLKISAIPDLKEVESVVFGMKSNKAPRFDGLTVEII</sequence>
<comment type="caution">
    <text evidence="1">The sequence shown here is derived from an EMBL/GenBank/DDBJ whole genome shotgun (WGS) entry which is preliminary data.</text>
</comment>
<reference evidence="1 2" key="1">
    <citation type="submission" date="2024-09" db="EMBL/GenBank/DDBJ databases">
        <title>Chromosome-scale assembly of Riccia sorocarpa.</title>
        <authorList>
            <person name="Paukszto L."/>
        </authorList>
    </citation>
    <scope>NUCLEOTIDE SEQUENCE [LARGE SCALE GENOMIC DNA]</scope>
    <source>
        <strain evidence="1">LP-2024</strain>
        <tissue evidence="1">Aerial parts of the thallus</tissue>
    </source>
</reference>
<name>A0ABD3HK77_9MARC</name>
<keyword evidence="2" id="KW-1185">Reference proteome</keyword>